<feature type="domain" description="TonB-dependent receptor plug" evidence="16">
    <location>
        <begin position="78"/>
        <end position="174"/>
    </location>
</feature>
<keyword evidence="17" id="KW-0675">Receptor</keyword>
<name>A0ABU9T106_9ALTE</name>
<feature type="signal peptide" evidence="14">
    <location>
        <begin position="1"/>
        <end position="22"/>
    </location>
</feature>
<evidence type="ECO:0000256" key="9">
    <source>
        <dbReference type="ARBA" id="ARBA00023077"/>
    </source>
</evidence>
<keyword evidence="3 12" id="KW-1134">Transmembrane beta strand</keyword>
<feature type="chain" id="PRO_5046160041" evidence="14">
    <location>
        <begin position="23"/>
        <end position="799"/>
    </location>
</feature>
<evidence type="ECO:0000256" key="10">
    <source>
        <dbReference type="ARBA" id="ARBA00023136"/>
    </source>
</evidence>
<dbReference type="InterPro" id="IPR012910">
    <property type="entry name" value="Plug_dom"/>
</dbReference>
<proteinExistence type="inferred from homology"/>
<dbReference type="EMBL" id="JBBMQS010000019">
    <property type="protein sequence ID" value="MEM5499819.1"/>
    <property type="molecule type" value="Genomic_DNA"/>
</dbReference>
<evidence type="ECO:0000256" key="5">
    <source>
        <dbReference type="ARBA" id="ARBA00022692"/>
    </source>
</evidence>
<dbReference type="PANTHER" id="PTHR32552:SF68">
    <property type="entry name" value="FERRICHROME OUTER MEMBRANE TRANSPORTER_PHAGE RECEPTOR"/>
    <property type="match status" value="1"/>
</dbReference>
<dbReference type="Pfam" id="PF07715">
    <property type="entry name" value="Plug"/>
    <property type="match status" value="1"/>
</dbReference>
<sequence length="799" mass="87605">MSILPHSLIVSASLAMTFTVSAQEQSSPTQAGIGPQTNSEQDNNLEHVTVTGSAQPTLVMSPKNAVIDGPFGKDKNLTEIARTLTSISSDMLEQLSIDDLQDVLTLVPNTYSASGFGAPSLPTIRGQLGELFQQGMRRQAGNNGFGIPLSFNSVGQIDVVKGAPSVILGTTQRNGGFVNLNNKTATLSGTDLKLQASAGSWEHYRGQVDVNTAIEEGKSGVRVSAEYIDNNSYYDFTGFQSEDLFVAYKLLPDDKSSWDISFEYYDVDFTDNAGINRPTQNLIDNGFYITGQGVQPNGSQVPGAFALVSPSDEVRIPRSTVLTDPDNINNAQTYVFHSTYERQLNAVHTLTNRSYFQYLDREEIAQNSFVEIIDGAKTAQNRLEINSAWSGDQQTTWGIDLRYNDVLGYSQFTTEADLPIDLLGSIEQRRIPLTETQQARLVELRPGVFVSPGANYDIDGDGNNDFSLSDTTDSTTWQTGLFAEQDSDWTDRFSTTVGLRADHYDVTARDALPPQGQVAAKDSFSKWLYSGSASARFKINNDIVTYATYSYSEATSNSMGGGTVLGADNKINPLNFATENELYELGVKYSPDGSPWYADASVFEQTRSLRNRDGSNTGIIAKGFEAQVFYQGSSLWANLGYSYLDARYDDSASAQDSQQVADAFDNSRPDIIQGTGIGAPNFAGFAPSNQRVQGLPQQTVSISAGYQIWDNWDVSGSAIYSKSYPLDYLATVLIRDQITININTNVALTDQSSLRLEIRNLTDENNWRPVFEGGYFGSTLVFPELPRNVQLTYTYNFKA</sequence>
<keyword evidence="9 13" id="KW-0798">TonB box</keyword>
<dbReference type="RefSeq" id="WP_342882812.1">
    <property type="nucleotide sequence ID" value="NZ_JBBMQS010000019.1"/>
</dbReference>
<dbReference type="InterPro" id="IPR000531">
    <property type="entry name" value="Beta-barrel_TonB"/>
</dbReference>
<dbReference type="SUPFAM" id="SSF56935">
    <property type="entry name" value="Porins"/>
    <property type="match status" value="1"/>
</dbReference>
<evidence type="ECO:0000256" key="12">
    <source>
        <dbReference type="PROSITE-ProRule" id="PRU01360"/>
    </source>
</evidence>
<keyword evidence="8" id="KW-0406">Ion transport</keyword>
<evidence type="ECO:0000259" key="16">
    <source>
        <dbReference type="Pfam" id="PF07715"/>
    </source>
</evidence>
<feature type="domain" description="TonB-dependent receptor-like beta-barrel" evidence="15">
    <location>
        <begin position="273"/>
        <end position="761"/>
    </location>
</feature>
<keyword evidence="11 12" id="KW-0998">Cell outer membrane</keyword>
<dbReference type="PANTHER" id="PTHR32552">
    <property type="entry name" value="FERRICHROME IRON RECEPTOR-RELATED"/>
    <property type="match status" value="1"/>
</dbReference>
<dbReference type="InterPro" id="IPR039426">
    <property type="entry name" value="TonB-dep_rcpt-like"/>
</dbReference>
<evidence type="ECO:0000313" key="18">
    <source>
        <dbReference type="Proteomes" id="UP001461163"/>
    </source>
</evidence>
<evidence type="ECO:0000256" key="4">
    <source>
        <dbReference type="ARBA" id="ARBA00022496"/>
    </source>
</evidence>
<dbReference type="PROSITE" id="PS52016">
    <property type="entry name" value="TONB_DEPENDENT_REC_3"/>
    <property type="match status" value="1"/>
</dbReference>
<comment type="similarity">
    <text evidence="12 13">Belongs to the TonB-dependent receptor family.</text>
</comment>
<dbReference type="Gene3D" id="2.40.170.20">
    <property type="entry name" value="TonB-dependent receptor, beta-barrel domain"/>
    <property type="match status" value="1"/>
</dbReference>
<keyword evidence="10 12" id="KW-0472">Membrane</keyword>
<organism evidence="17 18">
    <name type="scientific">Paraglaciecola mesophila</name>
    <dbReference type="NCBI Taxonomy" id="197222"/>
    <lineage>
        <taxon>Bacteria</taxon>
        <taxon>Pseudomonadati</taxon>
        <taxon>Pseudomonadota</taxon>
        <taxon>Gammaproteobacteria</taxon>
        <taxon>Alteromonadales</taxon>
        <taxon>Alteromonadaceae</taxon>
        <taxon>Paraglaciecola</taxon>
    </lineage>
</organism>
<reference evidence="17 18" key="1">
    <citation type="submission" date="2024-03" db="EMBL/GenBank/DDBJ databases">
        <title>Community enrichment and isolation of bacterial strains for fucoidan degradation.</title>
        <authorList>
            <person name="Sichert A."/>
        </authorList>
    </citation>
    <scope>NUCLEOTIDE SEQUENCE [LARGE SCALE GENOMIC DNA]</scope>
    <source>
        <strain evidence="17 18">AS12</strain>
    </source>
</reference>
<dbReference type="Gene3D" id="2.170.130.10">
    <property type="entry name" value="TonB-dependent receptor, plug domain"/>
    <property type="match status" value="1"/>
</dbReference>
<comment type="caution">
    <text evidence="17">The sequence shown here is derived from an EMBL/GenBank/DDBJ whole genome shotgun (WGS) entry which is preliminary data.</text>
</comment>
<evidence type="ECO:0000313" key="17">
    <source>
        <dbReference type="EMBL" id="MEM5499819.1"/>
    </source>
</evidence>
<accession>A0ABU9T106</accession>
<evidence type="ECO:0000256" key="3">
    <source>
        <dbReference type="ARBA" id="ARBA00022452"/>
    </source>
</evidence>
<evidence type="ECO:0000256" key="1">
    <source>
        <dbReference type="ARBA" id="ARBA00004571"/>
    </source>
</evidence>
<dbReference type="InterPro" id="IPR037066">
    <property type="entry name" value="Plug_dom_sf"/>
</dbReference>
<keyword evidence="2 12" id="KW-0813">Transport</keyword>
<comment type="subcellular location">
    <subcellularLocation>
        <location evidence="1 12">Cell outer membrane</location>
        <topology evidence="1 12">Multi-pass membrane protein</topology>
    </subcellularLocation>
</comment>
<gene>
    <name evidence="17" type="ORF">WNY77_20580</name>
</gene>
<keyword evidence="6 14" id="KW-0732">Signal</keyword>
<protein>
    <submittedName>
        <fullName evidence="17">TonB-dependent receptor</fullName>
    </submittedName>
</protein>
<keyword evidence="7" id="KW-0408">Iron</keyword>
<evidence type="ECO:0000256" key="11">
    <source>
        <dbReference type="ARBA" id="ARBA00023237"/>
    </source>
</evidence>
<evidence type="ECO:0000256" key="14">
    <source>
        <dbReference type="SAM" id="SignalP"/>
    </source>
</evidence>
<keyword evidence="18" id="KW-1185">Reference proteome</keyword>
<evidence type="ECO:0000256" key="13">
    <source>
        <dbReference type="RuleBase" id="RU003357"/>
    </source>
</evidence>
<evidence type="ECO:0000256" key="2">
    <source>
        <dbReference type="ARBA" id="ARBA00022448"/>
    </source>
</evidence>
<dbReference type="Pfam" id="PF00593">
    <property type="entry name" value="TonB_dep_Rec_b-barrel"/>
    <property type="match status" value="1"/>
</dbReference>
<evidence type="ECO:0000259" key="15">
    <source>
        <dbReference type="Pfam" id="PF00593"/>
    </source>
</evidence>
<dbReference type="Proteomes" id="UP001461163">
    <property type="component" value="Unassembled WGS sequence"/>
</dbReference>
<evidence type="ECO:0000256" key="8">
    <source>
        <dbReference type="ARBA" id="ARBA00023065"/>
    </source>
</evidence>
<keyword evidence="4" id="KW-0410">Iron transport</keyword>
<evidence type="ECO:0000256" key="6">
    <source>
        <dbReference type="ARBA" id="ARBA00022729"/>
    </source>
</evidence>
<evidence type="ECO:0000256" key="7">
    <source>
        <dbReference type="ARBA" id="ARBA00023004"/>
    </source>
</evidence>
<dbReference type="InterPro" id="IPR036942">
    <property type="entry name" value="Beta-barrel_TonB_sf"/>
</dbReference>
<keyword evidence="5 12" id="KW-0812">Transmembrane</keyword>